<name>A0A0J9X8S3_GEOCN</name>
<dbReference type="InterPro" id="IPR058581">
    <property type="entry name" value="TM_HPP"/>
</dbReference>
<comment type="caution">
    <text evidence="4">The sequence shown here is derived from an EMBL/GenBank/DDBJ whole genome shotgun (WGS) entry which is preliminary data.</text>
</comment>
<organism evidence="4 5">
    <name type="scientific">Geotrichum candidum</name>
    <name type="common">Oospora lactis</name>
    <name type="synonym">Dipodascus geotrichum</name>
    <dbReference type="NCBI Taxonomy" id="1173061"/>
    <lineage>
        <taxon>Eukaryota</taxon>
        <taxon>Fungi</taxon>
        <taxon>Dikarya</taxon>
        <taxon>Ascomycota</taxon>
        <taxon>Saccharomycotina</taxon>
        <taxon>Dipodascomycetes</taxon>
        <taxon>Dipodascales</taxon>
        <taxon>Dipodascaceae</taxon>
        <taxon>Geotrichum</taxon>
    </lineage>
</organism>
<keyword evidence="2" id="KW-1133">Transmembrane helix</keyword>
<dbReference type="Proteomes" id="UP000242525">
    <property type="component" value="Unassembled WGS sequence"/>
</dbReference>
<sequence>MRHQTKSNFLVRYVLKFFCVYDTATEPPPEIVRIFWVLLSTFACTIAIEATFKYSPLFISHNVPVIIPSWVASLILTCNGLESPFGQPYNIVVGTFICSLLGVILTKLWLLIPSNEDTLWVCGALSASLASVLLTYAQVVHPTACSAALIPVINKPVRSLGWYYLVVQLVTSALVLPISAVFANIYAQYPLYWLLPPKLEDDAADFQDIDEKDVDNLVRQETRSGEPASDARVSPLNIGPENSIVEGTSTNKVNGDDSISQEGPAPVPYTGENIELQPEPTHRPVPDSVSLDYSLSREPTQEDDDAFTPEAISRTRTWINAIKLRGAKTLNNLETTPSRASFSAMAANTNYLKRIETSTASTMRMALRFPKLSLRRSVIISARDYSIPPTIHFSVLDKGVLVSIQRKLLILELNSQQKRRLSRSVTLPNLSRSHNHHSNNNK</sequence>
<reference evidence="4" key="1">
    <citation type="submission" date="2014-03" db="EMBL/GenBank/DDBJ databases">
        <authorList>
            <person name="Casaregola S."/>
        </authorList>
    </citation>
    <scope>NUCLEOTIDE SEQUENCE [LARGE SCALE GENOMIC DNA]</scope>
    <source>
        <strain evidence="4">CLIB 918</strain>
    </source>
</reference>
<proteinExistence type="predicted"/>
<dbReference type="InterPro" id="IPR007065">
    <property type="entry name" value="HPP"/>
</dbReference>
<feature type="transmembrane region" description="Helical" evidence="2">
    <location>
        <begin position="58"/>
        <end position="77"/>
    </location>
</feature>
<keyword evidence="2" id="KW-0812">Transmembrane</keyword>
<evidence type="ECO:0000256" key="2">
    <source>
        <dbReference type="SAM" id="Phobius"/>
    </source>
</evidence>
<gene>
    <name evidence="4" type="ORF">BN980_GECA04s05642g</name>
</gene>
<feature type="compositionally biased region" description="Basic residues" evidence="1">
    <location>
        <begin position="433"/>
        <end position="442"/>
    </location>
</feature>
<dbReference type="PANTHER" id="PTHR33741:SF5">
    <property type="entry name" value="TRANSMEMBRANE PROTEIN DDB_G0269096-RELATED"/>
    <property type="match status" value="1"/>
</dbReference>
<keyword evidence="2" id="KW-0472">Membrane</keyword>
<evidence type="ECO:0000259" key="3">
    <source>
        <dbReference type="Pfam" id="PF04982"/>
    </source>
</evidence>
<feature type="region of interest" description="Disordered" evidence="1">
    <location>
        <begin position="422"/>
        <end position="442"/>
    </location>
</feature>
<accession>A0A0J9X8S3</accession>
<feature type="region of interest" description="Disordered" evidence="1">
    <location>
        <begin position="220"/>
        <end position="285"/>
    </location>
</feature>
<protein>
    <recommendedName>
        <fullName evidence="3">HPP transmembrane region domain-containing protein</fullName>
    </recommendedName>
</protein>
<feature type="transmembrane region" description="Helical" evidence="2">
    <location>
        <begin position="89"/>
        <end position="112"/>
    </location>
</feature>
<evidence type="ECO:0000313" key="4">
    <source>
        <dbReference type="EMBL" id="CDO53180.1"/>
    </source>
</evidence>
<dbReference type="Pfam" id="PF04982">
    <property type="entry name" value="TM_HPP"/>
    <property type="match status" value="1"/>
</dbReference>
<dbReference type="EMBL" id="CCBN010000004">
    <property type="protein sequence ID" value="CDO53180.1"/>
    <property type="molecule type" value="Genomic_DNA"/>
</dbReference>
<evidence type="ECO:0000256" key="1">
    <source>
        <dbReference type="SAM" id="MobiDB-lite"/>
    </source>
</evidence>
<feature type="transmembrane region" description="Helical" evidence="2">
    <location>
        <begin position="161"/>
        <end position="187"/>
    </location>
</feature>
<dbReference type="OrthoDB" id="2016548at2759"/>
<dbReference type="AlphaFoldDB" id="A0A0J9X8S3"/>
<keyword evidence="5" id="KW-1185">Reference proteome</keyword>
<feature type="compositionally biased region" description="Polar residues" evidence="1">
    <location>
        <begin position="245"/>
        <end position="261"/>
    </location>
</feature>
<dbReference type="PANTHER" id="PTHR33741">
    <property type="entry name" value="TRANSMEMBRANE PROTEIN DDB_G0269096-RELATED"/>
    <property type="match status" value="1"/>
</dbReference>
<dbReference type="STRING" id="1173061.A0A0J9X8S3"/>
<evidence type="ECO:0000313" key="5">
    <source>
        <dbReference type="Proteomes" id="UP000242525"/>
    </source>
</evidence>
<feature type="domain" description="HPP transmembrane region" evidence="3">
    <location>
        <begin position="28"/>
        <end position="189"/>
    </location>
</feature>
<feature type="transmembrane region" description="Helical" evidence="2">
    <location>
        <begin position="118"/>
        <end position="140"/>
    </location>
</feature>